<gene>
    <name evidence="4" type="ORF">ZOSMA_32G00140</name>
</gene>
<evidence type="ECO:0000259" key="3">
    <source>
        <dbReference type="PROSITE" id="PS50089"/>
    </source>
</evidence>
<dbReference type="PANTHER" id="PTHR46519">
    <property type="entry name" value="RING/U-BOX SUPERFAMILY PROTEIN"/>
    <property type="match status" value="1"/>
</dbReference>
<dbReference type="SMART" id="SM00184">
    <property type="entry name" value="RING"/>
    <property type="match status" value="1"/>
</dbReference>
<dbReference type="SUPFAM" id="SSF57850">
    <property type="entry name" value="RING/U-box"/>
    <property type="match status" value="1"/>
</dbReference>
<organism evidence="4 5">
    <name type="scientific">Zostera marina</name>
    <name type="common">Eelgrass</name>
    <dbReference type="NCBI Taxonomy" id="29655"/>
    <lineage>
        <taxon>Eukaryota</taxon>
        <taxon>Viridiplantae</taxon>
        <taxon>Streptophyta</taxon>
        <taxon>Embryophyta</taxon>
        <taxon>Tracheophyta</taxon>
        <taxon>Spermatophyta</taxon>
        <taxon>Magnoliopsida</taxon>
        <taxon>Liliopsida</taxon>
        <taxon>Zosteraceae</taxon>
        <taxon>Zostera</taxon>
    </lineage>
</organism>
<keyword evidence="1" id="KW-0479">Metal-binding</keyword>
<evidence type="ECO:0000256" key="2">
    <source>
        <dbReference type="SAM" id="MobiDB-lite"/>
    </source>
</evidence>
<dbReference type="Proteomes" id="UP000036987">
    <property type="component" value="Unassembled WGS sequence"/>
</dbReference>
<dbReference type="OrthoDB" id="6078042at2759"/>
<protein>
    <recommendedName>
        <fullName evidence="3">RING-type domain-containing protein</fullName>
    </recommendedName>
</protein>
<keyword evidence="5" id="KW-1185">Reference proteome</keyword>
<dbReference type="InterPro" id="IPR013083">
    <property type="entry name" value="Znf_RING/FYVE/PHD"/>
</dbReference>
<dbReference type="GO" id="GO:0008270">
    <property type="term" value="F:zinc ion binding"/>
    <property type="evidence" value="ECO:0007669"/>
    <property type="project" value="UniProtKB-KW"/>
</dbReference>
<dbReference type="Gene3D" id="3.30.40.10">
    <property type="entry name" value="Zinc/RING finger domain, C3HC4 (zinc finger)"/>
    <property type="match status" value="1"/>
</dbReference>
<dbReference type="PANTHER" id="PTHR46519:SF2">
    <property type="entry name" value="RING_U-BOX SUPERFAMILY PROTEIN"/>
    <property type="match status" value="1"/>
</dbReference>
<accession>A0A0K9P869</accession>
<sequence length="743" mass="84001">MPRKVGGLIRMWKEIESDPDAMIIPNKSHCVVRSQSSPVGVMGWDSGVTTASSGAGTGTGRDGFGRGMMAMIGNVLTNGSEGKGLGQRRLRITGRQDEQTLIQRFVNERMKEVELLKERRAVSEFVHRKKIQNFLIFKSSQKLPFSDHRPQSTAEEINQLNRGIAIFYLRRQFSPRAHRSGTPIPSVEKKSLFSTHLSNQTSSDSKSCEIRGNISHRTRHICTSSPIVQNKSMVDQLNLPKNSLDSENSEIRESIITKTHQSCIPLATVEKKSMFPIHSSKNSLASESCEIKEQFSPRTQQIGKSSPISEKKGLLPVHLPNNLLDTESSEKKRKFSSRRVLESYTPAPIENKSTFPTHLSNHTSANSKTFEIKRQFSSMAHQSYIPSSTVENKSMFRINVSKETLDSKNCEIEQFSARAQRSCASTPTVEKKSMFKLNLLKKTFDSKSCGSRQQFSPKKQQTCTSTPTIEDSKVLHTPLSDSHLYSNFHKIRQQFSPRPVRTTEKDVEAIRRYLDDVIQPEKDEFVNSRKEDFQENSSQHSDLAWEEREKSDDSSSLHSEQDEIDVDHNHQFGESDRMCFPGGFSSQRNNEDHREATLDGGFSETHSVSSEIDELKTRQKKMEAIFDMRTDIANIQNEISDLRKLLTSYVQRNIVEHSSQQDDATATAPYSVSMGSPSVSSEWEPLNKGNCSICYENQIDSLLYRCGHLCTCYKCATELLWSSGRCPVCRIPIVDVVRAYSHS</sequence>
<keyword evidence="1" id="KW-0863">Zinc-finger</keyword>
<proteinExistence type="predicted"/>
<feature type="region of interest" description="Disordered" evidence="2">
    <location>
        <begin position="448"/>
        <end position="469"/>
    </location>
</feature>
<dbReference type="PROSITE" id="PS50089">
    <property type="entry name" value="ZF_RING_2"/>
    <property type="match status" value="1"/>
</dbReference>
<dbReference type="Pfam" id="PF13920">
    <property type="entry name" value="zf-C3HC4_3"/>
    <property type="match status" value="1"/>
</dbReference>
<dbReference type="EMBL" id="LFYR01001054">
    <property type="protein sequence ID" value="KMZ65228.1"/>
    <property type="molecule type" value="Genomic_DNA"/>
</dbReference>
<name>A0A0K9P869_ZOSMR</name>
<evidence type="ECO:0000313" key="4">
    <source>
        <dbReference type="EMBL" id="KMZ65228.1"/>
    </source>
</evidence>
<dbReference type="InterPro" id="IPR001841">
    <property type="entry name" value="Znf_RING"/>
</dbReference>
<dbReference type="AlphaFoldDB" id="A0A0K9P869"/>
<dbReference type="CDD" id="cd16647">
    <property type="entry name" value="mRING-HC-C3HC5_NEU1"/>
    <property type="match status" value="1"/>
</dbReference>
<feature type="region of interest" description="Disordered" evidence="2">
    <location>
        <begin position="527"/>
        <end position="605"/>
    </location>
</feature>
<keyword evidence="1" id="KW-0862">Zinc</keyword>
<reference evidence="5" key="1">
    <citation type="journal article" date="2016" name="Nature">
        <title>The genome of the seagrass Zostera marina reveals angiosperm adaptation to the sea.</title>
        <authorList>
            <person name="Olsen J.L."/>
            <person name="Rouze P."/>
            <person name="Verhelst B."/>
            <person name="Lin Y.-C."/>
            <person name="Bayer T."/>
            <person name="Collen J."/>
            <person name="Dattolo E."/>
            <person name="De Paoli E."/>
            <person name="Dittami S."/>
            <person name="Maumus F."/>
            <person name="Michel G."/>
            <person name="Kersting A."/>
            <person name="Lauritano C."/>
            <person name="Lohaus R."/>
            <person name="Toepel M."/>
            <person name="Tonon T."/>
            <person name="Vanneste K."/>
            <person name="Amirebrahimi M."/>
            <person name="Brakel J."/>
            <person name="Bostroem C."/>
            <person name="Chovatia M."/>
            <person name="Grimwood J."/>
            <person name="Jenkins J.W."/>
            <person name="Jueterbock A."/>
            <person name="Mraz A."/>
            <person name="Stam W.T."/>
            <person name="Tice H."/>
            <person name="Bornberg-Bauer E."/>
            <person name="Green P.J."/>
            <person name="Pearson G.A."/>
            <person name="Procaccini G."/>
            <person name="Duarte C.M."/>
            <person name="Schmutz J."/>
            <person name="Reusch T.B.H."/>
            <person name="Van de Peer Y."/>
        </authorList>
    </citation>
    <scope>NUCLEOTIDE SEQUENCE [LARGE SCALE GENOMIC DNA]</scope>
    <source>
        <strain evidence="5">cv. Finnish</strain>
    </source>
</reference>
<feature type="compositionally biased region" description="Basic and acidic residues" evidence="2">
    <location>
        <begin position="543"/>
        <end position="577"/>
    </location>
</feature>
<dbReference type="STRING" id="29655.A0A0K9P869"/>
<feature type="domain" description="RING-type" evidence="3">
    <location>
        <begin position="691"/>
        <end position="730"/>
    </location>
</feature>
<evidence type="ECO:0000313" key="5">
    <source>
        <dbReference type="Proteomes" id="UP000036987"/>
    </source>
</evidence>
<evidence type="ECO:0000256" key="1">
    <source>
        <dbReference type="PROSITE-ProRule" id="PRU00175"/>
    </source>
</evidence>
<comment type="caution">
    <text evidence="4">The sequence shown here is derived from an EMBL/GenBank/DDBJ whole genome shotgun (WGS) entry which is preliminary data.</text>
</comment>